<feature type="domain" description="Sortilin N-terminal" evidence="3">
    <location>
        <begin position="174"/>
        <end position="300"/>
    </location>
</feature>
<feature type="domain" description="Sortilin N-terminal" evidence="3">
    <location>
        <begin position="631"/>
        <end position="713"/>
    </location>
</feature>
<protein>
    <recommendedName>
        <fullName evidence="3">Sortilin N-terminal domain-containing protein</fullName>
    </recommendedName>
</protein>
<dbReference type="EMBL" id="JAAJBT010000003">
    <property type="protein sequence ID" value="NHM01886.1"/>
    <property type="molecule type" value="Genomic_DNA"/>
</dbReference>
<dbReference type="CDD" id="cd15482">
    <property type="entry name" value="Sialidase_non-viral"/>
    <property type="match status" value="1"/>
</dbReference>
<dbReference type="PANTHER" id="PTHR43739">
    <property type="entry name" value="XYLOGLUCANASE (EUROFUNG)"/>
    <property type="match status" value="1"/>
</dbReference>
<organism evidence="4 5">
    <name type="scientific">Flavobacterium difficile</name>
    <dbReference type="NCBI Taxonomy" id="2709659"/>
    <lineage>
        <taxon>Bacteria</taxon>
        <taxon>Pseudomonadati</taxon>
        <taxon>Bacteroidota</taxon>
        <taxon>Flavobacteriia</taxon>
        <taxon>Flavobacteriales</taxon>
        <taxon>Flavobacteriaceae</taxon>
        <taxon>Flavobacterium</taxon>
    </lineage>
</organism>
<dbReference type="Pfam" id="PF15902">
    <property type="entry name" value="Sortilin-Vps10"/>
    <property type="match status" value="2"/>
</dbReference>
<dbReference type="PANTHER" id="PTHR43739:SF5">
    <property type="entry name" value="EXO-ALPHA-SIALIDASE"/>
    <property type="match status" value="1"/>
</dbReference>
<evidence type="ECO:0000256" key="1">
    <source>
        <dbReference type="ARBA" id="ARBA00022737"/>
    </source>
</evidence>
<dbReference type="InterPro" id="IPR052025">
    <property type="entry name" value="Xyloglucanase_GH74"/>
</dbReference>
<accession>A0ABX0I593</accession>
<dbReference type="InterPro" id="IPR036278">
    <property type="entry name" value="Sialidase_sf"/>
</dbReference>
<comment type="caution">
    <text evidence="4">The sequence shown here is derived from an EMBL/GenBank/DDBJ whole genome shotgun (WGS) entry which is preliminary data.</text>
</comment>
<dbReference type="InterPro" id="IPR031778">
    <property type="entry name" value="Sortilin_N"/>
</dbReference>
<name>A0ABX0I593_9FLAO</name>
<dbReference type="Gene3D" id="2.130.10.10">
    <property type="entry name" value="YVTN repeat-like/Quinoprotein amine dehydrogenase"/>
    <property type="match status" value="4"/>
</dbReference>
<keyword evidence="2" id="KW-0732">Signal</keyword>
<reference evidence="4 5" key="1">
    <citation type="submission" date="2020-02" db="EMBL/GenBank/DDBJ databases">
        <authorList>
            <person name="Chen W.-M."/>
        </authorList>
    </citation>
    <scope>NUCLEOTIDE SEQUENCE [LARGE SCALE GENOMIC DNA]</scope>
    <source>
        <strain evidence="4 5">KDG-16</strain>
    </source>
</reference>
<sequence>MKKSVLLSLLTLSALTTNAQEITLKGKELFGDLAARQIGPAIMSGRVTDLAMHPKNNQIIFLGAAGGGIWKSSDGGASFVPVFDKHIQSIGTIAFDPNNPDNVIWAGTGETWTRNSVSVGDGIYKSTDGGLNWTNMGLPKSDRISSIIVDPRDSNNIWVGVLGALWGDSEERGIYNSKDGGKTWNKIHYIDNKTGCSDLVIDPTNPNIMYASFWEFRRTAWSFNSGGNSSALFKTTDGGKTWNKIHNGFPSGQLGRIAIAVAPSNPNILFSVIECEKENEKGLYKSEDAGKTWKHLNNDFALVVRPFYFSRITIDPKNPDIIYKGGLNGSISRDGGKTFRNLGAMHSDIHDIIVDPIDTNRIYVGTDGGMYRSWNNGSTLDIVKNLPISQYYHITLDTEEPYNIYGGLQDNGSWYGPSKSDGGIEARDWNSVGYGDGFRVLKHPTKKIIYSEMQGAENIWRYNVETKELKTIQPLQEKGMAKLRFNWNTPIVTGLHNPDRIYAGSQFVHVSDDMGASWKIISPDLTTNDKLKMNQENSGGLSKDNSGAENHCTLFTIAESPLSKDIIWAGADDGNIQITQDGGKSWKNVTANIAGLPKNTWCYHIEASNFAKGSAYAVFEGHTKNDMNTYVYKTTDFGATWTSIVTKDIDGFARCIQEDYVNENLLFLGTEKGLYITVDGGKNWSKFENNMPAVAVMHLDLHKKTNDLVLATHGRGVIILDDISILRQVTNEVIASDVHFFKTKPFVKVENSSFGSTASELEFVGPNPSTSAQIVYYLKKRNTFGKMDMEIQDMNGNKIVSLPVSNQKGINIVTWDFNEKGPKVAIGKTLDYSGFTTPLVPAGKYKAVLTKGKDKYTQEFEVINDPKSPISTASRAEQRTTTKMLFDKVQNLAFMVYEIDEMIQLNEKIVSKDKSYAKTANKINAELNKLKNTMVITTGDNYVGSAEKQLREKLGAIYASIAGQYDAPSPSQKANIESVLELFNKAEAEFKKLEKTHLSKILEKAKKTNPEYKLKTFDEFIAG</sequence>
<dbReference type="Proteomes" id="UP000800984">
    <property type="component" value="Unassembled WGS sequence"/>
</dbReference>
<proteinExistence type="predicted"/>
<feature type="signal peptide" evidence="2">
    <location>
        <begin position="1"/>
        <end position="19"/>
    </location>
</feature>
<keyword evidence="5" id="KW-1185">Reference proteome</keyword>
<feature type="chain" id="PRO_5046914734" description="Sortilin N-terminal domain-containing protein" evidence="2">
    <location>
        <begin position="20"/>
        <end position="1023"/>
    </location>
</feature>
<gene>
    <name evidence="4" type="ORF">G4D72_07165</name>
</gene>
<evidence type="ECO:0000259" key="3">
    <source>
        <dbReference type="Pfam" id="PF15902"/>
    </source>
</evidence>
<evidence type="ECO:0000313" key="4">
    <source>
        <dbReference type="EMBL" id="NHM01886.1"/>
    </source>
</evidence>
<keyword evidence="1" id="KW-0677">Repeat</keyword>
<evidence type="ECO:0000313" key="5">
    <source>
        <dbReference type="Proteomes" id="UP000800984"/>
    </source>
</evidence>
<dbReference type="RefSeq" id="WP_166076973.1">
    <property type="nucleotide sequence ID" value="NZ_JAAJBT010000003.1"/>
</dbReference>
<evidence type="ECO:0000256" key="2">
    <source>
        <dbReference type="SAM" id="SignalP"/>
    </source>
</evidence>
<dbReference type="SUPFAM" id="SSF50939">
    <property type="entry name" value="Sialidases"/>
    <property type="match status" value="2"/>
</dbReference>
<dbReference type="InterPro" id="IPR015943">
    <property type="entry name" value="WD40/YVTN_repeat-like_dom_sf"/>
</dbReference>